<gene>
    <name evidence="2" type="ORF">GAGA_4114</name>
</gene>
<dbReference type="Proteomes" id="UP000008372">
    <property type="component" value="Unassembled WGS sequence"/>
</dbReference>
<proteinExistence type="predicted"/>
<keyword evidence="3" id="KW-1185">Reference proteome</keyword>
<accession>A0ABQ0IC10</accession>
<organism evidence="2 3">
    <name type="scientific">Paraglaciecola agarilytica NO2</name>
    <dbReference type="NCBI Taxonomy" id="1125747"/>
    <lineage>
        <taxon>Bacteria</taxon>
        <taxon>Pseudomonadati</taxon>
        <taxon>Pseudomonadota</taxon>
        <taxon>Gammaproteobacteria</taxon>
        <taxon>Alteromonadales</taxon>
        <taxon>Alteromonadaceae</taxon>
        <taxon>Paraglaciecola</taxon>
    </lineage>
</organism>
<name>A0ABQ0IC10_9ALTE</name>
<feature type="region of interest" description="Disordered" evidence="1">
    <location>
        <begin position="1"/>
        <end position="49"/>
    </location>
</feature>
<dbReference type="EMBL" id="BAEK01000074">
    <property type="protein sequence ID" value="GAC06946.1"/>
    <property type="molecule type" value="Genomic_DNA"/>
</dbReference>
<protein>
    <submittedName>
        <fullName evidence="2">Uncharacterized protein</fullName>
    </submittedName>
</protein>
<reference evidence="2 3" key="1">
    <citation type="journal article" date="2014" name="Environ. Microbiol.">
        <title>Comparative genomics of the marine bacterial genus Glaciecola reveals the high degree of genomic diversity and genomic characteristic for cold adaptation.</title>
        <authorList>
            <person name="Qin Q.L."/>
            <person name="Xie B.B."/>
            <person name="Yu Y."/>
            <person name="Shu Y.L."/>
            <person name="Rong J.C."/>
            <person name="Zhang Y.J."/>
            <person name="Zhao D.L."/>
            <person name="Chen X.L."/>
            <person name="Zhang X.Y."/>
            <person name="Chen B."/>
            <person name="Zhou B.C."/>
            <person name="Zhang Y.Z."/>
        </authorList>
    </citation>
    <scope>NUCLEOTIDE SEQUENCE [LARGE SCALE GENOMIC DNA]</scope>
    <source>
        <strain evidence="2 3">NO2</strain>
    </source>
</reference>
<evidence type="ECO:0000313" key="2">
    <source>
        <dbReference type="EMBL" id="GAC06946.1"/>
    </source>
</evidence>
<comment type="caution">
    <text evidence="2">The sequence shown here is derived from an EMBL/GenBank/DDBJ whole genome shotgun (WGS) entry which is preliminary data.</text>
</comment>
<dbReference type="RefSeq" id="WP_008305919.1">
    <property type="nucleotide sequence ID" value="NZ_BAEK01000074.1"/>
</dbReference>
<evidence type="ECO:0000256" key="1">
    <source>
        <dbReference type="SAM" id="MobiDB-lite"/>
    </source>
</evidence>
<evidence type="ECO:0000313" key="3">
    <source>
        <dbReference type="Proteomes" id="UP000008372"/>
    </source>
</evidence>
<sequence length="136" mass="14957">MQITITSTEEHQAEFGPRVFAPGPKASGLLKRTGRSSWDMETLEPNPFNRDESTVKFKAKSEKVTLLVERIKSIGTISVLGTDTMLSIPQNAVEADIPDMVVETIPGKDYLVHFRKPERDLGMGAESIASITAILK</sequence>